<gene>
    <name evidence="1" type="ORF">SAMN05421866_3215</name>
</gene>
<dbReference type="EMBL" id="FQWT01000005">
    <property type="protein sequence ID" value="SHH61991.1"/>
    <property type="molecule type" value="Genomic_DNA"/>
</dbReference>
<proteinExistence type="predicted"/>
<dbReference type="Proteomes" id="UP000184047">
    <property type="component" value="Unassembled WGS sequence"/>
</dbReference>
<sequence length="43" mass="4790">MTVKNVEGQNCEGDKTLKGKMVNLSFCLFALLPDLTIDYVSPR</sequence>
<reference evidence="2" key="1">
    <citation type="submission" date="2016-11" db="EMBL/GenBank/DDBJ databases">
        <authorList>
            <person name="Varghese N."/>
            <person name="Submissions S."/>
        </authorList>
    </citation>
    <scope>NUCLEOTIDE SEQUENCE [LARGE SCALE GENOMIC DNA]</scope>
    <source>
        <strain evidence="2">DSM 19055</strain>
    </source>
</reference>
<dbReference type="AlphaFoldDB" id="A0A1M5UGC3"/>
<protein>
    <submittedName>
        <fullName evidence="1">Uncharacterized protein</fullName>
    </submittedName>
</protein>
<organism evidence="1 2">
    <name type="scientific">Chryseobacterium oranimense</name>
    <dbReference type="NCBI Taxonomy" id="421058"/>
    <lineage>
        <taxon>Bacteria</taxon>
        <taxon>Pseudomonadati</taxon>
        <taxon>Bacteroidota</taxon>
        <taxon>Flavobacteriia</taxon>
        <taxon>Flavobacteriales</taxon>
        <taxon>Weeksellaceae</taxon>
        <taxon>Chryseobacterium group</taxon>
        <taxon>Chryseobacterium</taxon>
    </lineage>
</organism>
<keyword evidence="2" id="KW-1185">Reference proteome</keyword>
<evidence type="ECO:0000313" key="2">
    <source>
        <dbReference type="Proteomes" id="UP000184047"/>
    </source>
</evidence>
<accession>A0A1M5UGC3</accession>
<evidence type="ECO:0000313" key="1">
    <source>
        <dbReference type="EMBL" id="SHH61991.1"/>
    </source>
</evidence>
<name>A0A1M5UGC3_9FLAO</name>